<evidence type="ECO:0000313" key="4">
    <source>
        <dbReference type="Proteomes" id="UP000315003"/>
    </source>
</evidence>
<keyword evidence="3" id="KW-0808">Transferase</keyword>
<name>A0A517SYT0_9BACT</name>
<sequence>MSTIDEAPSRPILTTIDREIMTDFEIEMAGFLKELDRGHVITFGDLAAAAGRPGAARMAGRFLSKHGETLPWWRVVYSCGYLPPNNPDAQTEKLHEECVTVSNGRVIDAPSGRFAKPPPTGRLS</sequence>
<dbReference type="InterPro" id="IPR036217">
    <property type="entry name" value="MethylDNA_cys_MeTrfase_DNAb"/>
</dbReference>
<evidence type="ECO:0000256" key="1">
    <source>
        <dbReference type="ARBA" id="ARBA00022763"/>
    </source>
</evidence>
<dbReference type="PANTHER" id="PTHR42942:SF1">
    <property type="entry name" value="ALKYLTRANSFERASE-LIKE PROTEIN 1"/>
    <property type="match status" value="1"/>
</dbReference>
<dbReference type="InterPro" id="IPR014048">
    <property type="entry name" value="MethylDNA_cys_MeTrfase_DNA-bd"/>
</dbReference>
<dbReference type="GO" id="GO:0008168">
    <property type="term" value="F:methyltransferase activity"/>
    <property type="evidence" value="ECO:0007669"/>
    <property type="project" value="UniProtKB-KW"/>
</dbReference>
<protein>
    <submittedName>
        <fullName evidence="3">6-O-methylguanine DNA methyltransferase, DNA binding domain</fullName>
    </submittedName>
</protein>
<evidence type="ECO:0000259" key="2">
    <source>
        <dbReference type="Pfam" id="PF01035"/>
    </source>
</evidence>
<evidence type="ECO:0000313" key="3">
    <source>
        <dbReference type="EMBL" id="QDT61307.1"/>
    </source>
</evidence>
<dbReference type="Pfam" id="PF01035">
    <property type="entry name" value="DNA_binding_1"/>
    <property type="match status" value="1"/>
</dbReference>
<proteinExistence type="predicted"/>
<keyword evidence="1" id="KW-0227">DNA damage</keyword>
<gene>
    <name evidence="3" type="ORF">SV7mr_38420</name>
</gene>
<dbReference type="EMBL" id="CP036272">
    <property type="protein sequence ID" value="QDT61307.1"/>
    <property type="molecule type" value="Genomic_DNA"/>
</dbReference>
<dbReference type="GO" id="GO:0032259">
    <property type="term" value="P:methylation"/>
    <property type="evidence" value="ECO:0007669"/>
    <property type="project" value="UniProtKB-KW"/>
</dbReference>
<keyword evidence="3" id="KW-0489">Methyltransferase</keyword>
<dbReference type="PANTHER" id="PTHR42942">
    <property type="entry name" value="6-O-METHYLGUANINE DNA METHYLTRANSFERASE"/>
    <property type="match status" value="1"/>
</dbReference>
<dbReference type="Gene3D" id="1.10.10.10">
    <property type="entry name" value="Winged helix-like DNA-binding domain superfamily/Winged helix DNA-binding domain"/>
    <property type="match status" value="1"/>
</dbReference>
<dbReference type="AlphaFoldDB" id="A0A517SYT0"/>
<dbReference type="Proteomes" id="UP000315003">
    <property type="component" value="Chromosome"/>
</dbReference>
<dbReference type="OrthoDB" id="9789813at2"/>
<dbReference type="GO" id="GO:0006281">
    <property type="term" value="P:DNA repair"/>
    <property type="evidence" value="ECO:0007669"/>
    <property type="project" value="InterPro"/>
</dbReference>
<dbReference type="RefSeq" id="WP_145275275.1">
    <property type="nucleotide sequence ID" value="NZ_CP036272.1"/>
</dbReference>
<accession>A0A517SYT0</accession>
<dbReference type="SUPFAM" id="SSF46767">
    <property type="entry name" value="Methylated DNA-protein cysteine methyltransferase, C-terminal domain"/>
    <property type="match status" value="1"/>
</dbReference>
<organism evidence="3 4">
    <name type="scientific">Stieleria bergensis</name>
    <dbReference type="NCBI Taxonomy" id="2528025"/>
    <lineage>
        <taxon>Bacteria</taxon>
        <taxon>Pseudomonadati</taxon>
        <taxon>Planctomycetota</taxon>
        <taxon>Planctomycetia</taxon>
        <taxon>Pirellulales</taxon>
        <taxon>Pirellulaceae</taxon>
        <taxon>Stieleria</taxon>
    </lineage>
</organism>
<keyword evidence="4" id="KW-1185">Reference proteome</keyword>
<dbReference type="InterPro" id="IPR052520">
    <property type="entry name" value="ATL_DNA_repair"/>
</dbReference>
<dbReference type="InterPro" id="IPR036388">
    <property type="entry name" value="WH-like_DNA-bd_sf"/>
</dbReference>
<reference evidence="3 4" key="1">
    <citation type="submission" date="2019-02" db="EMBL/GenBank/DDBJ databases">
        <title>Deep-cultivation of Planctomycetes and their phenomic and genomic characterization uncovers novel biology.</title>
        <authorList>
            <person name="Wiegand S."/>
            <person name="Jogler M."/>
            <person name="Boedeker C."/>
            <person name="Pinto D."/>
            <person name="Vollmers J."/>
            <person name="Rivas-Marin E."/>
            <person name="Kohn T."/>
            <person name="Peeters S.H."/>
            <person name="Heuer A."/>
            <person name="Rast P."/>
            <person name="Oberbeckmann S."/>
            <person name="Bunk B."/>
            <person name="Jeske O."/>
            <person name="Meyerdierks A."/>
            <person name="Storesund J.E."/>
            <person name="Kallscheuer N."/>
            <person name="Luecker S."/>
            <person name="Lage O.M."/>
            <person name="Pohl T."/>
            <person name="Merkel B.J."/>
            <person name="Hornburger P."/>
            <person name="Mueller R.-W."/>
            <person name="Bruemmer F."/>
            <person name="Labrenz M."/>
            <person name="Spormann A.M."/>
            <person name="Op den Camp H."/>
            <person name="Overmann J."/>
            <person name="Amann R."/>
            <person name="Jetten M.S.M."/>
            <person name="Mascher T."/>
            <person name="Medema M.H."/>
            <person name="Devos D.P."/>
            <person name="Kaster A.-K."/>
            <person name="Ovreas L."/>
            <person name="Rohde M."/>
            <person name="Galperin M.Y."/>
            <person name="Jogler C."/>
        </authorList>
    </citation>
    <scope>NUCLEOTIDE SEQUENCE [LARGE SCALE GENOMIC DNA]</scope>
    <source>
        <strain evidence="3 4">SV_7m_r</strain>
    </source>
</reference>
<feature type="domain" description="Methylated-DNA-[protein]-cysteine S-methyltransferase DNA binding" evidence="2">
    <location>
        <begin position="24"/>
        <end position="96"/>
    </location>
</feature>